<proteinExistence type="predicted"/>
<organism evidence="1 2">
    <name type="scientific">Steinernema glaseri</name>
    <dbReference type="NCBI Taxonomy" id="37863"/>
    <lineage>
        <taxon>Eukaryota</taxon>
        <taxon>Metazoa</taxon>
        <taxon>Ecdysozoa</taxon>
        <taxon>Nematoda</taxon>
        <taxon>Chromadorea</taxon>
        <taxon>Rhabditida</taxon>
        <taxon>Tylenchina</taxon>
        <taxon>Panagrolaimomorpha</taxon>
        <taxon>Strongyloidoidea</taxon>
        <taxon>Steinernematidae</taxon>
        <taxon>Steinernema</taxon>
    </lineage>
</organism>
<name>A0A1I8AGX1_9BILA</name>
<evidence type="ECO:0000313" key="2">
    <source>
        <dbReference type="WBParaSite" id="L893_g5365.t1"/>
    </source>
</evidence>
<dbReference type="Proteomes" id="UP000095287">
    <property type="component" value="Unplaced"/>
</dbReference>
<dbReference type="GO" id="GO:0008375">
    <property type="term" value="F:acetylglucosaminyltransferase activity"/>
    <property type="evidence" value="ECO:0007669"/>
    <property type="project" value="TreeGrafter"/>
</dbReference>
<dbReference type="AlphaFoldDB" id="A0A1I8AGX1"/>
<dbReference type="WBParaSite" id="L893_g5365.t1">
    <property type="protein sequence ID" value="L893_g5365.t1"/>
    <property type="gene ID" value="L893_g5365"/>
</dbReference>
<protein>
    <submittedName>
        <fullName evidence="2">Peptidase_M14 domain-containing protein</fullName>
    </submittedName>
</protein>
<keyword evidence="1" id="KW-1185">Reference proteome</keyword>
<dbReference type="PANTHER" id="PTHR19297">
    <property type="entry name" value="GLYCOSYLTRANSFERASE 14 FAMILY MEMBER"/>
    <property type="match status" value="1"/>
</dbReference>
<dbReference type="PANTHER" id="PTHR19297:SF185">
    <property type="entry name" value="BETA-1,3-GALACTOSYL-O-GLYCOSYL-GLYCOPROTEIN BETA-1,6-N-ACETYLGLUCOSAMINYLTRANSFERASE 3"/>
    <property type="match status" value="1"/>
</dbReference>
<reference evidence="2" key="1">
    <citation type="submission" date="2016-11" db="UniProtKB">
        <authorList>
            <consortium name="WormBaseParasite"/>
        </authorList>
    </citation>
    <scope>IDENTIFICATION</scope>
</reference>
<evidence type="ECO:0000313" key="1">
    <source>
        <dbReference type="Proteomes" id="UP000095287"/>
    </source>
</evidence>
<accession>A0A1I8AGX1</accession>
<sequence>MPGGFNASLWKEKLTGAWDDRYTEPKSKLVANERKYGLYKPETYYIARYQVWNNYNFRKLGNRCLGTYSLESCVFGVNDLPTLANRPELIAHKFHLSFQPATYFCLYEHVRQRALSGKTDFDVSAYGKLPGPKLLSGTPFDEIEFVSPGGYVYY</sequence>